<accession>A0ACB9PNC5</accession>
<keyword evidence="2" id="KW-1185">Reference proteome</keyword>
<name>A0ACB9PNC5_BAUVA</name>
<dbReference type="Proteomes" id="UP000828941">
    <property type="component" value="Chromosome 4"/>
</dbReference>
<evidence type="ECO:0000313" key="1">
    <source>
        <dbReference type="EMBL" id="KAI4349006.1"/>
    </source>
</evidence>
<protein>
    <submittedName>
        <fullName evidence="1">Uncharacterized protein</fullName>
    </submittedName>
</protein>
<comment type="caution">
    <text evidence="1">The sequence shown here is derived from an EMBL/GenBank/DDBJ whole genome shotgun (WGS) entry which is preliminary data.</text>
</comment>
<reference evidence="1 2" key="1">
    <citation type="journal article" date="2022" name="DNA Res.">
        <title>Chromosomal-level genome assembly of the orchid tree Bauhinia variegata (Leguminosae; Cercidoideae) supports the allotetraploid origin hypothesis of Bauhinia.</title>
        <authorList>
            <person name="Zhong Y."/>
            <person name="Chen Y."/>
            <person name="Zheng D."/>
            <person name="Pang J."/>
            <person name="Liu Y."/>
            <person name="Luo S."/>
            <person name="Meng S."/>
            <person name="Qian L."/>
            <person name="Wei D."/>
            <person name="Dai S."/>
            <person name="Zhou R."/>
        </authorList>
    </citation>
    <scope>NUCLEOTIDE SEQUENCE [LARGE SCALE GENOMIC DNA]</scope>
    <source>
        <strain evidence="1">BV-YZ2020</strain>
    </source>
</reference>
<organism evidence="1 2">
    <name type="scientific">Bauhinia variegata</name>
    <name type="common">Purple orchid tree</name>
    <name type="synonym">Phanera variegata</name>
    <dbReference type="NCBI Taxonomy" id="167791"/>
    <lineage>
        <taxon>Eukaryota</taxon>
        <taxon>Viridiplantae</taxon>
        <taxon>Streptophyta</taxon>
        <taxon>Embryophyta</taxon>
        <taxon>Tracheophyta</taxon>
        <taxon>Spermatophyta</taxon>
        <taxon>Magnoliopsida</taxon>
        <taxon>eudicotyledons</taxon>
        <taxon>Gunneridae</taxon>
        <taxon>Pentapetalae</taxon>
        <taxon>rosids</taxon>
        <taxon>fabids</taxon>
        <taxon>Fabales</taxon>
        <taxon>Fabaceae</taxon>
        <taxon>Cercidoideae</taxon>
        <taxon>Cercideae</taxon>
        <taxon>Bauhiniinae</taxon>
        <taxon>Bauhinia</taxon>
    </lineage>
</organism>
<evidence type="ECO:0000313" key="2">
    <source>
        <dbReference type="Proteomes" id="UP000828941"/>
    </source>
</evidence>
<gene>
    <name evidence="1" type="ORF">L6164_009665</name>
</gene>
<sequence length="200" mass="22530">MKPEREVNGMVKRRAGRKKFHETRHPIYRGVRERKGKWVCELRQPNKKTRVWLGTFANPDMAAVAYDVAALAFKGDSASLNFPNAASSLPRLDSRTSSVRAIQFAAMEAAEKYFSACVSDSSSNLEYDSFGCMDMESRILEVDLEAEDSGSGFFWDEEETFNMPVLINSLAEGLIITPPALQKGFNWVEMETAVDLTLWE</sequence>
<proteinExistence type="predicted"/>
<dbReference type="EMBL" id="CM039429">
    <property type="protein sequence ID" value="KAI4349006.1"/>
    <property type="molecule type" value="Genomic_DNA"/>
</dbReference>